<organism evidence="2">
    <name type="scientific">gut metagenome</name>
    <dbReference type="NCBI Taxonomy" id="749906"/>
    <lineage>
        <taxon>unclassified sequences</taxon>
        <taxon>metagenomes</taxon>
        <taxon>organismal metagenomes</taxon>
    </lineage>
</organism>
<dbReference type="Gene3D" id="2.170.130.10">
    <property type="entry name" value="TonB-dependent receptor, plug domain"/>
    <property type="match status" value="1"/>
</dbReference>
<evidence type="ECO:0000313" key="2">
    <source>
        <dbReference type="EMBL" id="EJW94691.1"/>
    </source>
</evidence>
<comment type="caution">
    <text evidence="2">The sequence shown here is derived from an EMBL/GenBank/DDBJ whole genome shotgun (WGS) entry which is preliminary data.</text>
</comment>
<gene>
    <name evidence="2" type="ORF">EVA_17202</name>
</gene>
<dbReference type="NCBIfam" id="TIGR04057">
    <property type="entry name" value="SusC_RagA_signa"/>
    <property type="match status" value="1"/>
</dbReference>
<dbReference type="InterPro" id="IPR039426">
    <property type="entry name" value="TonB-dep_rcpt-like"/>
</dbReference>
<accession>J9FIG7</accession>
<dbReference type="AlphaFoldDB" id="J9FIG7"/>
<dbReference type="SUPFAM" id="SSF56935">
    <property type="entry name" value="Porins"/>
    <property type="match status" value="1"/>
</dbReference>
<proteinExistence type="predicted"/>
<dbReference type="PROSITE" id="PS52016">
    <property type="entry name" value="TONB_DEPENDENT_REC_3"/>
    <property type="match status" value="1"/>
</dbReference>
<dbReference type="Pfam" id="PF07715">
    <property type="entry name" value="Plug"/>
    <property type="match status" value="1"/>
</dbReference>
<keyword evidence="2" id="KW-0675">Receptor</keyword>
<feature type="non-terminal residue" evidence="2">
    <location>
        <position position="217"/>
    </location>
</feature>
<reference evidence="2" key="1">
    <citation type="journal article" date="2012" name="PLoS ONE">
        <title>Gene sets for utilization of primary and secondary nutrition supplies in the distal gut of endangered iberian lynx.</title>
        <authorList>
            <person name="Alcaide M."/>
            <person name="Messina E."/>
            <person name="Richter M."/>
            <person name="Bargiela R."/>
            <person name="Peplies J."/>
            <person name="Huws S.A."/>
            <person name="Newbold C.J."/>
            <person name="Golyshin P.N."/>
            <person name="Simon M.A."/>
            <person name="Lopez G."/>
            <person name="Yakimov M.M."/>
            <person name="Ferrer M."/>
        </authorList>
    </citation>
    <scope>NUCLEOTIDE SEQUENCE</scope>
</reference>
<protein>
    <submittedName>
        <fullName evidence="2">Protein containing TonB-dependent receptor, plug domain protein</fullName>
    </submittedName>
</protein>
<dbReference type="EMBL" id="AMCI01006233">
    <property type="protein sequence ID" value="EJW94691.1"/>
    <property type="molecule type" value="Genomic_DNA"/>
</dbReference>
<feature type="domain" description="TonB-dependent receptor plug" evidence="1">
    <location>
        <begin position="2"/>
        <end position="115"/>
    </location>
</feature>
<feature type="non-terminal residue" evidence="2">
    <location>
        <position position="1"/>
    </location>
</feature>
<dbReference type="InterPro" id="IPR037066">
    <property type="entry name" value="Plug_dom_sf"/>
</dbReference>
<evidence type="ECO:0000259" key="1">
    <source>
        <dbReference type="Pfam" id="PF07715"/>
    </source>
</evidence>
<name>J9FIG7_9ZZZZ</name>
<dbReference type="InterPro" id="IPR012910">
    <property type="entry name" value="Plug_dom"/>
</dbReference>
<dbReference type="InterPro" id="IPR023997">
    <property type="entry name" value="TonB-dep_OMP_SusC/RagA_CS"/>
</dbReference>
<sequence length="217" mass="23727">DELLQVNKTNVIQALQAFDPSFRIGENLAMGSDPNALPEVSIRGNSGLGAGELDIDVTNKASLKNNPNLPTFIMDGFEISVTKLYDMDPSRIESITILKDAAATAMYGSRAANGVVVITTVTPKPGKLNVSYSFIGEVEMPDLTDYDLLNAREKLELEQKAGCFDPNSGHSINGLMLFKEYNAKLYNIQRGIDTYWLSQPLRTAFNQTHSLYVDGGS</sequence>